<feature type="domain" description="Methyl-accepting transducer" evidence="3">
    <location>
        <begin position="122"/>
        <end position="293"/>
    </location>
</feature>
<organism evidence="4 5">
    <name type="scientific">Alicyclobacillus dauci</name>
    <dbReference type="NCBI Taxonomy" id="1475485"/>
    <lineage>
        <taxon>Bacteria</taxon>
        <taxon>Bacillati</taxon>
        <taxon>Bacillota</taxon>
        <taxon>Bacilli</taxon>
        <taxon>Bacillales</taxon>
        <taxon>Alicyclobacillaceae</taxon>
        <taxon>Alicyclobacillus</taxon>
    </lineage>
</organism>
<dbReference type="PANTHER" id="PTHR32089">
    <property type="entry name" value="METHYL-ACCEPTING CHEMOTAXIS PROTEIN MCPB"/>
    <property type="match status" value="1"/>
</dbReference>
<name>A0ABY6Z4Z0_9BACL</name>
<protein>
    <submittedName>
        <fullName evidence="4">Methyl-accepting chemotaxis protein</fullName>
    </submittedName>
</protein>
<keyword evidence="5" id="KW-1185">Reference proteome</keyword>
<dbReference type="RefSeq" id="WP_268044521.1">
    <property type="nucleotide sequence ID" value="NZ_CP104064.1"/>
</dbReference>
<dbReference type="PROSITE" id="PS50111">
    <property type="entry name" value="CHEMOTAXIS_TRANSDUC_2"/>
    <property type="match status" value="1"/>
</dbReference>
<dbReference type="EMBL" id="CP104064">
    <property type="protein sequence ID" value="WAH37085.1"/>
    <property type="molecule type" value="Genomic_DNA"/>
</dbReference>
<evidence type="ECO:0000313" key="5">
    <source>
        <dbReference type="Proteomes" id="UP001164803"/>
    </source>
</evidence>
<keyword evidence="1 2" id="KW-0807">Transducer</keyword>
<reference evidence="4" key="1">
    <citation type="submission" date="2022-08" db="EMBL/GenBank/DDBJ databases">
        <title>Alicyclobacillus dauci DSM2870, complete genome.</title>
        <authorList>
            <person name="Wang Q."/>
            <person name="Cai R."/>
            <person name="Wang Z."/>
        </authorList>
    </citation>
    <scope>NUCLEOTIDE SEQUENCE</scope>
    <source>
        <strain evidence="4">DSM 28700</strain>
    </source>
</reference>
<accession>A0ABY6Z4Z0</accession>
<evidence type="ECO:0000256" key="1">
    <source>
        <dbReference type="ARBA" id="ARBA00023224"/>
    </source>
</evidence>
<dbReference type="PANTHER" id="PTHR32089:SF112">
    <property type="entry name" value="LYSOZYME-LIKE PROTEIN-RELATED"/>
    <property type="match status" value="1"/>
</dbReference>
<dbReference type="Proteomes" id="UP001164803">
    <property type="component" value="Chromosome"/>
</dbReference>
<proteinExistence type="predicted"/>
<dbReference type="Gene3D" id="1.10.287.950">
    <property type="entry name" value="Methyl-accepting chemotaxis protein"/>
    <property type="match status" value="1"/>
</dbReference>
<evidence type="ECO:0000256" key="2">
    <source>
        <dbReference type="PROSITE-ProRule" id="PRU00284"/>
    </source>
</evidence>
<sequence>MVGHYSETNAQSELHPSIETLVRLAPLLGEIFPDDVTIGVCDLDTLWGTIPGKTFSLGLAPGYQLVPGDGMYEAVHYGKPTKTYVPKEVFGVPILACTIPVHDKNGEVIGAIGAGASMQRYDHLSSIASTLSTGVQQISATIQELAASINILSNKTSDISVQSNEVLKTIKDIEQISDTVRNISDTSRFLGFNASIEAASAGEFGKGFSIIAHEVRKLADDSKNQTDIIYKTVSTVEQLVYRLSQSILTVSQETESQSAATEQLAAAIQDLSRSANELAQHAERIVSGEQEYE</sequence>
<dbReference type="InterPro" id="IPR029151">
    <property type="entry name" value="Sensor-like_sf"/>
</dbReference>
<evidence type="ECO:0000259" key="3">
    <source>
        <dbReference type="PROSITE" id="PS50111"/>
    </source>
</evidence>
<dbReference type="SMART" id="SM00283">
    <property type="entry name" value="MA"/>
    <property type="match status" value="1"/>
</dbReference>
<dbReference type="SUPFAM" id="SSF58104">
    <property type="entry name" value="Methyl-accepting chemotaxis protein (MCP) signaling domain"/>
    <property type="match status" value="1"/>
</dbReference>
<evidence type="ECO:0000313" key="4">
    <source>
        <dbReference type="EMBL" id="WAH37085.1"/>
    </source>
</evidence>
<dbReference type="Pfam" id="PF00015">
    <property type="entry name" value="MCPsignal"/>
    <property type="match status" value="1"/>
</dbReference>
<dbReference type="SUPFAM" id="SSF103190">
    <property type="entry name" value="Sensory domain-like"/>
    <property type="match status" value="1"/>
</dbReference>
<gene>
    <name evidence="4" type="ORF">NZD86_00445</name>
</gene>
<dbReference type="InterPro" id="IPR004089">
    <property type="entry name" value="MCPsignal_dom"/>
</dbReference>